<feature type="non-terminal residue" evidence="1">
    <location>
        <position position="1"/>
    </location>
</feature>
<gene>
    <name evidence="1" type="ORF">MD483_13960</name>
</gene>
<protein>
    <submittedName>
        <fullName evidence="1">Uncharacterized protein</fullName>
    </submittedName>
</protein>
<comment type="caution">
    <text evidence="1">The sequence shown here is derived from an EMBL/GenBank/DDBJ whole genome shotgun (WGS) entry which is preliminary data.</text>
</comment>
<keyword evidence="2" id="KW-1185">Reference proteome</keyword>
<reference evidence="1" key="1">
    <citation type="submission" date="2022-02" db="EMBL/GenBank/DDBJ databases">
        <title>Vibrio sp. nov., a new bacterium isolated from Bohai sea, China.</title>
        <authorList>
            <person name="Yuan Y."/>
        </authorList>
    </citation>
    <scope>NUCLEOTIDE SEQUENCE</scope>
    <source>
        <strain evidence="1">DBSS07</strain>
    </source>
</reference>
<organism evidence="1 2">
    <name type="scientific">Vibrio paucivorans</name>
    <dbReference type="NCBI Taxonomy" id="2829489"/>
    <lineage>
        <taxon>Bacteria</taxon>
        <taxon>Pseudomonadati</taxon>
        <taxon>Pseudomonadota</taxon>
        <taxon>Gammaproteobacteria</taxon>
        <taxon>Vibrionales</taxon>
        <taxon>Vibrionaceae</taxon>
        <taxon>Vibrio</taxon>
    </lineage>
</organism>
<dbReference type="RefSeq" id="WP_265688232.1">
    <property type="nucleotide sequence ID" value="NZ_JAKRRX010000081.1"/>
</dbReference>
<dbReference type="AlphaFoldDB" id="A0A9X3CFQ0"/>
<dbReference type="EMBL" id="JAKRRX010000081">
    <property type="protein sequence ID" value="MCW8334926.1"/>
    <property type="molecule type" value="Genomic_DNA"/>
</dbReference>
<proteinExistence type="predicted"/>
<evidence type="ECO:0000313" key="1">
    <source>
        <dbReference type="EMBL" id="MCW8334926.1"/>
    </source>
</evidence>
<accession>A0A9X3CFQ0</accession>
<sequence>QVSPSAPLFKTQLNGWVFRFWSVELTHSIGNRSDKVNSLDILSDQYQFQLYLSLNVSRVLVIGAYRRNSSGV</sequence>
<evidence type="ECO:0000313" key="2">
    <source>
        <dbReference type="Proteomes" id="UP001155586"/>
    </source>
</evidence>
<name>A0A9X3CFQ0_9VIBR</name>
<dbReference type="Proteomes" id="UP001155586">
    <property type="component" value="Unassembled WGS sequence"/>
</dbReference>